<dbReference type="Proteomes" id="UP000784294">
    <property type="component" value="Unassembled WGS sequence"/>
</dbReference>
<evidence type="ECO:0000256" key="6">
    <source>
        <dbReference type="ARBA" id="ARBA00023136"/>
    </source>
</evidence>
<dbReference type="InterPro" id="IPR017452">
    <property type="entry name" value="GPCR_Rhodpsn_7TM"/>
</dbReference>
<feature type="transmembrane region" description="Helical" evidence="11">
    <location>
        <begin position="275"/>
        <end position="295"/>
    </location>
</feature>
<proteinExistence type="predicted"/>
<evidence type="ECO:0000256" key="9">
    <source>
        <dbReference type="ARBA" id="ARBA00023224"/>
    </source>
</evidence>
<evidence type="ECO:0000256" key="8">
    <source>
        <dbReference type="ARBA" id="ARBA00023180"/>
    </source>
</evidence>
<name>A0A448XC23_9PLAT</name>
<dbReference type="EMBL" id="CAAALY010245187">
    <property type="protein sequence ID" value="VEL33112.1"/>
    <property type="molecule type" value="Genomic_DNA"/>
</dbReference>
<keyword evidence="5" id="KW-0297">G-protein coupled receptor</keyword>
<comment type="subcellular location">
    <subcellularLocation>
        <location evidence="1">Cell membrane</location>
        <topology evidence="1">Multi-pass membrane protein</topology>
    </subcellularLocation>
</comment>
<organism evidence="13 14">
    <name type="scientific">Protopolystoma xenopodis</name>
    <dbReference type="NCBI Taxonomy" id="117903"/>
    <lineage>
        <taxon>Eukaryota</taxon>
        <taxon>Metazoa</taxon>
        <taxon>Spiralia</taxon>
        <taxon>Lophotrochozoa</taxon>
        <taxon>Platyhelminthes</taxon>
        <taxon>Monogenea</taxon>
        <taxon>Polyopisthocotylea</taxon>
        <taxon>Polystomatidea</taxon>
        <taxon>Polystomatidae</taxon>
        <taxon>Protopolystoma</taxon>
    </lineage>
</organism>
<dbReference type="OrthoDB" id="6269005at2759"/>
<evidence type="ECO:0000256" key="3">
    <source>
        <dbReference type="ARBA" id="ARBA00022692"/>
    </source>
</evidence>
<evidence type="ECO:0000256" key="7">
    <source>
        <dbReference type="ARBA" id="ARBA00023170"/>
    </source>
</evidence>
<dbReference type="GO" id="GO:0004930">
    <property type="term" value="F:G protein-coupled receptor activity"/>
    <property type="evidence" value="ECO:0007669"/>
    <property type="project" value="UniProtKB-KW"/>
</dbReference>
<dbReference type="PROSITE" id="PS50262">
    <property type="entry name" value="G_PROTEIN_RECEP_F1_2"/>
    <property type="match status" value="1"/>
</dbReference>
<dbReference type="SUPFAM" id="SSF81321">
    <property type="entry name" value="Family A G protein-coupled receptor-like"/>
    <property type="match status" value="1"/>
</dbReference>
<evidence type="ECO:0000256" key="11">
    <source>
        <dbReference type="SAM" id="Phobius"/>
    </source>
</evidence>
<keyword evidence="9" id="KW-0807">Transducer</keyword>
<dbReference type="PANTHER" id="PTHR24246">
    <property type="entry name" value="OLFACTORY RECEPTOR AND ADENOSINE RECEPTOR"/>
    <property type="match status" value="1"/>
</dbReference>
<dbReference type="AlphaFoldDB" id="A0A448XC23"/>
<keyword evidence="8" id="KW-0325">Glycoprotein</keyword>
<gene>
    <name evidence="13" type="ORF">PXEA_LOCUS26552</name>
</gene>
<evidence type="ECO:0000313" key="13">
    <source>
        <dbReference type="EMBL" id="VEL33112.1"/>
    </source>
</evidence>
<keyword evidence="3 11" id="KW-0812">Transmembrane</keyword>
<accession>A0A448XC23</accession>
<keyword evidence="2" id="KW-1003">Cell membrane</keyword>
<feature type="transmembrane region" description="Helical" evidence="11">
    <location>
        <begin position="228"/>
        <end position="250"/>
    </location>
</feature>
<evidence type="ECO:0000256" key="2">
    <source>
        <dbReference type="ARBA" id="ARBA00022475"/>
    </source>
</evidence>
<evidence type="ECO:0000313" key="14">
    <source>
        <dbReference type="Proteomes" id="UP000784294"/>
    </source>
</evidence>
<evidence type="ECO:0000256" key="5">
    <source>
        <dbReference type="ARBA" id="ARBA00023040"/>
    </source>
</evidence>
<dbReference type="GO" id="GO:0005886">
    <property type="term" value="C:plasma membrane"/>
    <property type="evidence" value="ECO:0007669"/>
    <property type="project" value="UniProtKB-SubCell"/>
</dbReference>
<keyword evidence="14" id="KW-1185">Reference proteome</keyword>
<dbReference type="CDD" id="cd00637">
    <property type="entry name" value="7tm_classA_rhodopsin-like"/>
    <property type="match status" value="1"/>
</dbReference>
<evidence type="ECO:0000256" key="10">
    <source>
        <dbReference type="SAM" id="MobiDB-lite"/>
    </source>
</evidence>
<evidence type="ECO:0000256" key="4">
    <source>
        <dbReference type="ARBA" id="ARBA00022989"/>
    </source>
</evidence>
<protein>
    <recommendedName>
        <fullName evidence="12">G-protein coupled receptors family 1 profile domain-containing protein</fullName>
    </recommendedName>
</protein>
<evidence type="ECO:0000256" key="1">
    <source>
        <dbReference type="ARBA" id="ARBA00004651"/>
    </source>
</evidence>
<feature type="domain" description="G-protein coupled receptors family 1 profile" evidence="12">
    <location>
        <begin position="54"/>
        <end position="334"/>
    </location>
</feature>
<comment type="caution">
    <text evidence="13">The sequence shown here is derived from an EMBL/GenBank/DDBJ whole genome shotgun (WGS) entry which is preliminary data.</text>
</comment>
<keyword evidence="6 11" id="KW-0472">Membrane</keyword>
<feature type="transmembrane region" description="Helical" evidence="11">
    <location>
        <begin position="42"/>
        <end position="63"/>
    </location>
</feature>
<feature type="transmembrane region" description="Helical" evidence="11">
    <location>
        <begin position="165"/>
        <end position="186"/>
    </location>
</feature>
<keyword evidence="7" id="KW-0675">Receptor</keyword>
<reference evidence="13" key="1">
    <citation type="submission" date="2018-11" db="EMBL/GenBank/DDBJ databases">
        <authorList>
            <consortium name="Pathogen Informatics"/>
        </authorList>
    </citation>
    <scope>NUCLEOTIDE SEQUENCE</scope>
</reference>
<sequence>MVNGALLIHYNGTCSIARLYNISRLVNSSHVSRDDRLPASKVLALTFSLLALITNAFCMNVFLQQRRKSVMRTNLLLLSFTEVCFHLCLSMDYVVQFVVSSVEIEKPNAMKLGPAHRYIFYALIVFGSDFTLCTRNWCNVLITSARSEVVVFPLRARKCFARNRILTYYLYLIFISCLASLVRVFYERIIVCHLRPEQIIVLGGTTWTELGNLMREDIIGLYEKYGFFIYQTMVPLLVVTTLSGMIACYISPWRKPEIATANVARRRHQMKATKTILLLASLFCLFQTPNFIFVFLSYHTNLLESNWHNNVRTMWVTVADLLLTCDSICNIIVYAQGLTDFRHHLHCRLRKRHSDRWTRHEYGSRVSSYMAGNLSATPTAISLTLPVCDISKSNLDLPPLKHNRLFIITLKRLYCIGNQRKGHESGSSMKEEKEEEENGVSSNGSQQIRQLKRSETNK</sequence>
<keyword evidence="4 11" id="KW-1133">Transmembrane helix</keyword>
<dbReference type="Gene3D" id="1.20.1070.10">
    <property type="entry name" value="Rhodopsin 7-helix transmembrane proteins"/>
    <property type="match status" value="1"/>
</dbReference>
<evidence type="ECO:0000259" key="12">
    <source>
        <dbReference type="PROSITE" id="PS50262"/>
    </source>
</evidence>
<feature type="compositionally biased region" description="Basic and acidic residues" evidence="10">
    <location>
        <begin position="421"/>
        <end position="432"/>
    </location>
</feature>
<feature type="region of interest" description="Disordered" evidence="10">
    <location>
        <begin position="420"/>
        <end position="458"/>
    </location>
</feature>
<dbReference type="PANTHER" id="PTHR24246:SF27">
    <property type="entry name" value="ADENOSINE RECEPTOR, ISOFORM A"/>
    <property type="match status" value="1"/>
</dbReference>
<feature type="transmembrane region" description="Helical" evidence="11">
    <location>
        <begin position="315"/>
        <end position="335"/>
    </location>
</feature>